<name>A0A0N0XMY5_9NEIS</name>
<evidence type="ECO:0000256" key="7">
    <source>
        <dbReference type="SAM" id="MobiDB-lite"/>
    </source>
</evidence>
<sequence>MNDPQTPAAPPPPPPPAPAPAGQGPVIPPDVPVARVKPPRRWPSLVWLIPIVAALAGGFIAVRAIMQHGPSITITFESAEGLEANKTKIKYKDVDIGNVTAVALTKDRKHIQVTAELSHNTDDLLGKDTRFWVVRPRIAGGSVSGLGTLLSGAYIGIDPARTAGDERDFTGLESPPVVTANQSGREFILHADDMGSLDIASPLFFRRIQVGEVTAYSLDKNGQGVTVKVFVHAPFDQYVTSNTRFWHASGIDVTMDSGGLKVDTQSLASIAIGGIAFQAPPDQPVAPRANADSPFKLSADRNAAMKEPDRERTPFVLYFKESLRGLAVGAPVDFRGITIGEVKSINIELVRKTRELLMPVTIDLYPGRLRSRIKERAQPEEEVNAEKVLDAMVAHGLRAQLRTGNLITGQLYVALDFFPGAPEAKIDWKQDMPALPTMAGSLTQLQQTMISIAKKLDSLPLESMGQQADKALHNINSTLDNTNVLIKRLDGEISALSPEARATLKDAQTAIDAARKTLQPDAPVQQNLQDTLQEVSKAAQSIRDLSDYLSRHPEALIRGKKEDQP</sequence>
<evidence type="ECO:0000259" key="10">
    <source>
        <dbReference type="Pfam" id="PF05008"/>
    </source>
</evidence>
<evidence type="ECO:0000313" key="12">
    <source>
        <dbReference type="Proteomes" id="UP000037939"/>
    </source>
</evidence>
<keyword evidence="2" id="KW-1003">Cell membrane</keyword>
<evidence type="ECO:0000256" key="8">
    <source>
        <dbReference type="SAM" id="Phobius"/>
    </source>
</evidence>
<dbReference type="EMBL" id="LAQT01000001">
    <property type="protein sequence ID" value="KPC55462.1"/>
    <property type="molecule type" value="Genomic_DNA"/>
</dbReference>
<feature type="domain" description="Mce/MlaD" evidence="9">
    <location>
        <begin position="69"/>
        <end position="159"/>
    </location>
</feature>
<evidence type="ECO:0000256" key="4">
    <source>
        <dbReference type="ARBA" id="ARBA00022692"/>
    </source>
</evidence>
<dbReference type="Pfam" id="PF05008">
    <property type="entry name" value="V-SNARE"/>
    <property type="match status" value="1"/>
</dbReference>
<comment type="subcellular location">
    <subcellularLocation>
        <location evidence="1">Cell inner membrane</location>
    </subcellularLocation>
</comment>
<dbReference type="Proteomes" id="UP000037939">
    <property type="component" value="Unassembled WGS sequence"/>
</dbReference>
<feature type="transmembrane region" description="Helical" evidence="8">
    <location>
        <begin position="45"/>
        <end position="66"/>
    </location>
</feature>
<comment type="caution">
    <text evidence="11">The sequence shown here is derived from an EMBL/GenBank/DDBJ whole genome shotgun (WGS) entry which is preliminary data.</text>
</comment>
<dbReference type="InterPro" id="IPR003399">
    <property type="entry name" value="Mce/MlaD"/>
</dbReference>
<evidence type="ECO:0000259" key="9">
    <source>
        <dbReference type="Pfam" id="PF02470"/>
    </source>
</evidence>
<keyword evidence="6 8" id="KW-0472">Membrane</keyword>
<dbReference type="InterPro" id="IPR007705">
    <property type="entry name" value="Vesicle_trsprt_v-SNARE_N"/>
</dbReference>
<keyword evidence="3" id="KW-0997">Cell inner membrane</keyword>
<evidence type="ECO:0000256" key="1">
    <source>
        <dbReference type="ARBA" id="ARBA00004533"/>
    </source>
</evidence>
<dbReference type="PANTHER" id="PTHR30462:SF2">
    <property type="entry name" value="INTERMEMBRANE TRANSPORT PROTEIN PQIB"/>
    <property type="match status" value="1"/>
</dbReference>
<dbReference type="AlphaFoldDB" id="A0A0N0XMY5"/>
<organism evidence="11 12">
    <name type="scientific">Amantichitinum ursilacus</name>
    <dbReference type="NCBI Taxonomy" id="857265"/>
    <lineage>
        <taxon>Bacteria</taxon>
        <taxon>Pseudomonadati</taxon>
        <taxon>Pseudomonadota</taxon>
        <taxon>Betaproteobacteria</taxon>
        <taxon>Neisseriales</taxon>
        <taxon>Chitinibacteraceae</taxon>
        <taxon>Amantichitinum</taxon>
    </lineage>
</organism>
<dbReference type="OrthoDB" id="9806984at2"/>
<keyword evidence="4 8" id="KW-0812">Transmembrane</keyword>
<feature type="domain" description="Mce/MlaD" evidence="9">
    <location>
        <begin position="184"/>
        <end position="244"/>
    </location>
</feature>
<feature type="compositionally biased region" description="Pro residues" evidence="7">
    <location>
        <begin position="7"/>
        <end position="19"/>
    </location>
</feature>
<dbReference type="STRING" id="857265.WG78_02355"/>
<dbReference type="InterPro" id="IPR051800">
    <property type="entry name" value="PqiA-PqiB_transport"/>
</dbReference>
<dbReference type="Pfam" id="PF02470">
    <property type="entry name" value="MlaD"/>
    <property type="match status" value="3"/>
</dbReference>
<dbReference type="RefSeq" id="WP_083458710.1">
    <property type="nucleotide sequence ID" value="NZ_LAQT01000001.1"/>
</dbReference>
<dbReference type="PATRIC" id="fig|857265.3.peg.490"/>
<keyword evidence="12" id="KW-1185">Reference proteome</keyword>
<evidence type="ECO:0000256" key="6">
    <source>
        <dbReference type="ARBA" id="ARBA00023136"/>
    </source>
</evidence>
<gene>
    <name evidence="11" type="primary">pqiB_1</name>
    <name evidence="11" type="ORF">WG78_02355</name>
</gene>
<dbReference type="PANTHER" id="PTHR30462">
    <property type="entry name" value="INTERMEMBRANE TRANSPORT PROTEIN PQIB-RELATED"/>
    <property type="match status" value="1"/>
</dbReference>
<reference evidence="11 12" key="1">
    <citation type="submission" date="2015-07" db="EMBL/GenBank/DDBJ databases">
        <title>Draft genome sequence of the Amantichitinum ursilacus IGB-41, a new chitin-degrading bacterium.</title>
        <authorList>
            <person name="Kirstahler P."/>
            <person name="Guenther M."/>
            <person name="Grumaz C."/>
            <person name="Rupp S."/>
            <person name="Zibek S."/>
            <person name="Sohn K."/>
        </authorList>
    </citation>
    <scope>NUCLEOTIDE SEQUENCE [LARGE SCALE GENOMIC DNA]</scope>
    <source>
        <strain evidence="11 12">IGB-41</strain>
    </source>
</reference>
<evidence type="ECO:0000256" key="5">
    <source>
        <dbReference type="ARBA" id="ARBA00022989"/>
    </source>
</evidence>
<proteinExistence type="predicted"/>
<accession>A0A0N0XMY5</accession>
<feature type="domain" description="Vesicle transport v-SNARE N-terminal" evidence="10">
    <location>
        <begin position="443"/>
        <end position="507"/>
    </location>
</feature>
<keyword evidence="5 8" id="KW-1133">Transmembrane helix</keyword>
<dbReference type="GO" id="GO:0006886">
    <property type="term" value="P:intracellular protein transport"/>
    <property type="evidence" value="ECO:0007669"/>
    <property type="project" value="InterPro"/>
</dbReference>
<evidence type="ECO:0000313" key="11">
    <source>
        <dbReference type="EMBL" id="KPC55462.1"/>
    </source>
</evidence>
<evidence type="ECO:0000256" key="3">
    <source>
        <dbReference type="ARBA" id="ARBA00022519"/>
    </source>
</evidence>
<feature type="domain" description="Mce/MlaD" evidence="9">
    <location>
        <begin position="314"/>
        <end position="417"/>
    </location>
</feature>
<feature type="region of interest" description="Disordered" evidence="7">
    <location>
        <begin position="1"/>
        <end position="32"/>
    </location>
</feature>
<dbReference type="GO" id="GO:0005886">
    <property type="term" value="C:plasma membrane"/>
    <property type="evidence" value="ECO:0007669"/>
    <property type="project" value="UniProtKB-SubCell"/>
</dbReference>
<protein>
    <submittedName>
        <fullName evidence="11">Paraquat-inducible protein B</fullName>
    </submittedName>
</protein>
<evidence type="ECO:0000256" key="2">
    <source>
        <dbReference type="ARBA" id="ARBA00022475"/>
    </source>
</evidence>